<proteinExistence type="predicted"/>
<name>A0A9P1GZQ5_9PEZI</name>
<dbReference type="InterPro" id="IPR008979">
    <property type="entry name" value="Galactose-bd-like_sf"/>
</dbReference>
<feature type="transmembrane region" description="Helical" evidence="13">
    <location>
        <begin position="185"/>
        <end position="208"/>
    </location>
</feature>
<evidence type="ECO:0000256" key="2">
    <source>
        <dbReference type="ARBA" id="ARBA00004651"/>
    </source>
</evidence>
<evidence type="ECO:0000256" key="7">
    <source>
        <dbReference type="ARBA" id="ARBA00022729"/>
    </source>
</evidence>
<feature type="transmembrane region" description="Helical" evidence="13">
    <location>
        <begin position="322"/>
        <end position="343"/>
    </location>
</feature>
<evidence type="ECO:0000256" key="3">
    <source>
        <dbReference type="ARBA" id="ARBA00021242"/>
    </source>
</evidence>
<dbReference type="Pfam" id="PF05631">
    <property type="entry name" value="MFS_5"/>
    <property type="match status" value="1"/>
</dbReference>
<keyword evidence="6 13" id="KW-0812">Transmembrane</keyword>
<protein>
    <recommendedName>
        <fullName evidence="3">Molybdate-anion transporter</fullName>
    </recommendedName>
    <alternativeName>
        <fullName evidence="11">Major facilitator superfamily domain-containing protein 5</fullName>
    </alternativeName>
    <alternativeName>
        <fullName evidence="12">Molybdate transporter 2 homolog</fullName>
    </alternativeName>
</protein>
<dbReference type="PANTHER" id="PTHR23516">
    <property type="entry name" value="SAM (S-ADENOSYL METHIONINE) TRANSPORTER"/>
    <property type="match status" value="1"/>
</dbReference>
<evidence type="ECO:0000256" key="8">
    <source>
        <dbReference type="ARBA" id="ARBA00022989"/>
    </source>
</evidence>
<dbReference type="PANTHER" id="PTHR23516:SF1">
    <property type="entry name" value="MOLYBDATE-ANION TRANSPORTER"/>
    <property type="match status" value="1"/>
</dbReference>
<dbReference type="Pfam" id="PF09118">
    <property type="entry name" value="GO-like_E_set"/>
    <property type="match status" value="1"/>
</dbReference>
<evidence type="ECO:0000256" key="13">
    <source>
        <dbReference type="SAM" id="Phobius"/>
    </source>
</evidence>
<feature type="domain" description="Glyoxal oxidase N-terminal" evidence="15">
    <location>
        <begin position="610"/>
        <end position="893"/>
    </location>
</feature>
<comment type="subcellular location">
    <subcellularLocation>
        <location evidence="2">Cell membrane</location>
        <topology evidence="2">Multi-pass membrane protein</topology>
    </subcellularLocation>
</comment>
<keyword evidence="4" id="KW-0813">Transport</keyword>
<dbReference type="SUPFAM" id="SSF50965">
    <property type="entry name" value="Galactose oxidase, central domain"/>
    <property type="match status" value="1"/>
</dbReference>
<dbReference type="InterPro" id="IPR036259">
    <property type="entry name" value="MFS_trans_sf"/>
</dbReference>
<dbReference type="SMART" id="SM00612">
    <property type="entry name" value="Kelch"/>
    <property type="match status" value="3"/>
</dbReference>
<evidence type="ECO:0000256" key="4">
    <source>
        <dbReference type="ARBA" id="ARBA00022448"/>
    </source>
</evidence>
<evidence type="ECO:0000259" key="14">
    <source>
        <dbReference type="Pfam" id="PF00754"/>
    </source>
</evidence>
<evidence type="ECO:0000313" key="18">
    <source>
        <dbReference type="Proteomes" id="UP000838763"/>
    </source>
</evidence>
<evidence type="ECO:0000256" key="9">
    <source>
        <dbReference type="ARBA" id="ARBA00023065"/>
    </source>
</evidence>
<dbReference type="GO" id="GO:0005886">
    <property type="term" value="C:plasma membrane"/>
    <property type="evidence" value="ECO:0007669"/>
    <property type="project" value="UniProtKB-SubCell"/>
</dbReference>
<dbReference type="Gene3D" id="1.20.1250.20">
    <property type="entry name" value="MFS general substrate transporter like domains"/>
    <property type="match status" value="1"/>
</dbReference>
<dbReference type="Gene3D" id="2.60.40.10">
    <property type="entry name" value="Immunoglobulins"/>
    <property type="match status" value="1"/>
</dbReference>
<dbReference type="SUPFAM" id="SSF81296">
    <property type="entry name" value="E set domains"/>
    <property type="match status" value="1"/>
</dbReference>
<dbReference type="InterPro" id="IPR000421">
    <property type="entry name" value="FA58C"/>
</dbReference>
<evidence type="ECO:0000256" key="5">
    <source>
        <dbReference type="ARBA" id="ARBA00022475"/>
    </source>
</evidence>
<keyword evidence="18" id="KW-1185">Reference proteome</keyword>
<dbReference type="InterPro" id="IPR013783">
    <property type="entry name" value="Ig-like_fold"/>
</dbReference>
<dbReference type="Gene3D" id="2.130.10.80">
    <property type="entry name" value="Galactose oxidase/kelch, beta-propeller"/>
    <property type="match status" value="1"/>
</dbReference>
<keyword evidence="9" id="KW-0406">Ion transport</keyword>
<feature type="domain" description="F5/8 type C" evidence="14">
    <location>
        <begin position="477"/>
        <end position="544"/>
    </location>
</feature>
<keyword evidence="5" id="KW-1003">Cell membrane</keyword>
<dbReference type="EMBL" id="CALLCH030000006">
    <property type="protein sequence ID" value="CAI4212797.1"/>
    <property type="molecule type" value="Genomic_DNA"/>
</dbReference>
<dbReference type="InterPro" id="IPR015202">
    <property type="entry name" value="GO-like_E_set"/>
</dbReference>
<keyword evidence="8 13" id="KW-1133">Transmembrane helix</keyword>
<dbReference type="InterPro" id="IPR011043">
    <property type="entry name" value="Gal_Oxase/kelch_b-propeller"/>
</dbReference>
<dbReference type="InterPro" id="IPR008509">
    <property type="entry name" value="MOT2/MFSD5"/>
</dbReference>
<dbReference type="Proteomes" id="UP000838763">
    <property type="component" value="Unassembled WGS sequence"/>
</dbReference>
<dbReference type="GO" id="GO:0015098">
    <property type="term" value="F:molybdate ion transmembrane transporter activity"/>
    <property type="evidence" value="ECO:0007669"/>
    <property type="project" value="InterPro"/>
</dbReference>
<dbReference type="CDD" id="cd02851">
    <property type="entry name" value="E_set_GO_C"/>
    <property type="match status" value="1"/>
</dbReference>
<feature type="transmembrane region" description="Helical" evidence="13">
    <location>
        <begin position="145"/>
        <end position="165"/>
    </location>
</feature>
<organism evidence="17 18">
    <name type="scientific">Parascedosporium putredinis</name>
    <dbReference type="NCBI Taxonomy" id="1442378"/>
    <lineage>
        <taxon>Eukaryota</taxon>
        <taxon>Fungi</taxon>
        <taxon>Dikarya</taxon>
        <taxon>Ascomycota</taxon>
        <taxon>Pezizomycotina</taxon>
        <taxon>Sordariomycetes</taxon>
        <taxon>Hypocreomycetidae</taxon>
        <taxon>Microascales</taxon>
        <taxon>Microascaceae</taxon>
        <taxon>Parascedosporium</taxon>
    </lineage>
</organism>
<feature type="transmembrane region" description="Helical" evidence="13">
    <location>
        <begin position="6"/>
        <end position="23"/>
    </location>
</feature>
<accession>A0A9P1GZQ5</accession>
<evidence type="ECO:0000313" key="17">
    <source>
        <dbReference type="EMBL" id="CAI4212797.1"/>
    </source>
</evidence>
<dbReference type="GO" id="GO:0006811">
    <property type="term" value="P:monoatomic ion transport"/>
    <property type="evidence" value="ECO:0007669"/>
    <property type="project" value="UniProtKB-KW"/>
</dbReference>
<evidence type="ECO:0000256" key="12">
    <source>
        <dbReference type="ARBA" id="ARBA00032555"/>
    </source>
</evidence>
<evidence type="ECO:0000259" key="16">
    <source>
        <dbReference type="Pfam" id="PF09118"/>
    </source>
</evidence>
<comment type="caution">
    <text evidence="17">The sequence shown here is derived from an EMBL/GenBank/DDBJ whole genome shotgun (WGS) entry which is preliminary data.</text>
</comment>
<keyword evidence="10 13" id="KW-0472">Membrane</keyword>
<feature type="transmembrane region" description="Helical" evidence="13">
    <location>
        <begin position="249"/>
        <end position="271"/>
    </location>
</feature>
<evidence type="ECO:0000256" key="1">
    <source>
        <dbReference type="ARBA" id="ARBA00003019"/>
    </source>
</evidence>
<dbReference type="SUPFAM" id="SSF49785">
    <property type="entry name" value="Galactose-binding domain-like"/>
    <property type="match status" value="1"/>
</dbReference>
<dbReference type="InterPro" id="IPR014756">
    <property type="entry name" value="Ig_E-set"/>
</dbReference>
<dbReference type="Pfam" id="PF00754">
    <property type="entry name" value="F5_F8_type_C"/>
    <property type="match status" value="1"/>
</dbReference>
<dbReference type="InterPro" id="IPR009880">
    <property type="entry name" value="Glyoxal_oxidase_N"/>
</dbReference>
<gene>
    <name evidence="17" type="ORF">PPNO1_LOCUS2545</name>
</gene>
<feature type="transmembrane region" description="Helical" evidence="13">
    <location>
        <begin position="291"/>
        <end position="310"/>
    </location>
</feature>
<keyword evidence="7" id="KW-0732">Signal</keyword>
<dbReference type="AlphaFoldDB" id="A0A9P1GZQ5"/>
<evidence type="ECO:0000259" key="15">
    <source>
        <dbReference type="Pfam" id="PF07250"/>
    </source>
</evidence>
<dbReference type="InterPro" id="IPR006652">
    <property type="entry name" value="Kelch_1"/>
</dbReference>
<feature type="transmembrane region" description="Helical" evidence="13">
    <location>
        <begin position="90"/>
        <end position="110"/>
    </location>
</feature>
<dbReference type="OrthoDB" id="2019572at2759"/>
<dbReference type="Pfam" id="PF07250">
    <property type="entry name" value="Glyoxal_oxid_N"/>
    <property type="match status" value="1"/>
</dbReference>
<comment type="function">
    <text evidence="1">Mediates high-affinity intracellular uptake of the rare oligo-element molybdenum.</text>
</comment>
<dbReference type="SUPFAM" id="SSF103473">
    <property type="entry name" value="MFS general substrate transporter"/>
    <property type="match status" value="1"/>
</dbReference>
<sequence length="1020" mass="111409">MDFYAINLAGFAAINALLLHCYYRRMGKAEIEEKDHRREESLIPSWQQSEVKKFIVDYFPGYALAVAADWIQGPHIYAIYKYDKQLPERLVAALYAAGFVSGAASASFVGRLADQYGRRRTCMAYGLMYIITCLTMLSDDIIVLFVGRLTGGVATTILFSIFDVWMVSEYNFRGLGESPLSLSSVFSYAAIMSPVIAIIMGICGDAMVTSLGSRIWPFMGGATENFGTAASQGRSIKQAIKSITSDARIMAVLFATTCFESSMYLFVFFWSAALNDARVLAAPPGATPEELPFGFIFACFMCAMMAGLGLSSASLISFEKYVFYAFVAVEASIGLYFPAINLLKSEVISDDIRGSTYSLMRLPLNLFVVITHSLDKEGDSHRNNVFLLLAVLLLLSSEVVRRDQDAVRIVGVARPPGTLSGAKYLSLGHGHTQGDWTAFADSEQPGNEAQYAIDDDQGTLWHTPWEPDTVHPHWLEDSLDNGNVADHEIYLSDDGENWSDPVAYGVYLNDKTTKATFFSTKTARYVLFVAFNEDQGRNWTSVADFHVYSPDVNMNPDDFRPPNPATQGHGGFVFWSASRPDDYPDGSDSTETIEWNPTNGAITHRTIANTNHDMFCPGISMDADGLIMVTGGNDNRKTSIYNPDDNQWSGHPDMKIGRGYQSQTFLADGRTWVIGGSWSGPKGGKSGEIWDGNEWTSLPGCDVTAMLTEDVGGVWRSDNHAWIFAWSDNTIFQAGPSKLMHWFGVEGEGSVREAGYRGDDNHAMCGMAAMFDAVEGKIFTAGGSPNYEKDDATKHANLVRIRGPNTEAEVTKLPDMSYARSFGNAVVLPDGKVLVAGGQAYAKPFNDETAALPCELFDPETNSFTIVAPIAVARVYHSIGLLLADGTVLSGGGGLCGKGCKENHFDAQIWSPPYLFNSDGSRATRPVIRSVASRTILPGDTLEVETDTDATFALVRYGSSTHGVNTDQRRVPLSGSSDGTTFKLKTPDDPGKLLPGYWMLFALNSDGVPSISERIQVLIP</sequence>
<evidence type="ECO:0000256" key="6">
    <source>
        <dbReference type="ARBA" id="ARBA00022692"/>
    </source>
</evidence>
<dbReference type="Gene3D" id="2.60.120.260">
    <property type="entry name" value="Galactose-binding domain-like"/>
    <property type="match status" value="2"/>
</dbReference>
<evidence type="ECO:0000256" key="11">
    <source>
        <dbReference type="ARBA" id="ARBA00030646"/>
    </source>
</evidence>
<dbReference type="InterPro" id="IPR037293">
    <property type="entry name" value="Gal_Oxidase_central_sf"/>
</dbReference>
<reference evidence="17" key="1">
    <citation type="submission" date="2022-11" db="EMBL/GenBank/DDBJ databases">
        <authorList>
            <person name="Scott C."/>
            <person name="Bruce N."/>
        </authorList>
    </citation>
    <scope>NUCLEOTIDE SEQUENCE</scope>
</reference>
<evidence type="ECO:0000256" key="10">
    <source>
        <dbReference type="ARBA" id="ARBA00023136"/>
    </source>
</evidence>
<feature type="domain" description="Galactose oxidase-like Early set" evidence="16">
    <location>
        <begin position="925"/>
        <end position="1017"/>
    </location>
</feature>